<dbReference type="Pfam" id="PF13426">
    <property type="entry name" value="PAS_9"/>
    <property type="match status" value="1"/>
</dbReference>
<dbReference type="InterPro" id="IPR000014">
    <property type="entry name" value="PAS"/>
</dbReference>
<dbReference type="GO" id="GO:0009927">
    <property type="term" value="F:histidine phosphotransfer kinase activity"/>
    <property type="evidence" value="ECO:0007669"/>
    <property type="project" value="TreeGrafter"/>
</dbReference>
<dbReference type="PROSITE" id="PS50109">
    <property type="entry name" value="HIS_KIN"/>
    <property type="match status" value="1"/>
</dbReference>
<dbReference type="Pfam" id="PF02518">
    <property type="entry name" value="HATPase_c"/>
    <property type="match status" value="1"/>
</dbReference>
<dbReference type="Pfam" id="PF00512">
    <property type="entry name" value="HisKA"/>
    <property type="match status" value="1"/>
</dbReference>
<keyword evidence="9" id="KW-1133">Transmembrane helix</keyword>
<dbReference type="FunFam" id="3.30.565.10:FF:000006">
    <property type="entry name" value="Sensor histidine kinase WalK"/>
    <property type="match status" value="1"/>
</dbReference>
<dbReference type="Gene3D" id="3.30.565.10">
    <property type="entry name" value="Histidine kinase-like ATPase, C-terminal domain"/>
    <property type="match status" value="1"/>
</dbReference>
<dbReference type="SUPFAM" id="SSF55874">
    <property type="entry name" value="ATPase domain of HSP90 chaperone/DNA topoisomerase II/histidine kinase"/>
    <property type="match status" value="1"/>
</dbReference>
<dbReference type="PROSITE" id="PS50110">
    <property type="entry name" value="RESPONSE_REGULATORY"/>
    <property type="match status" value="1"/>
</dbReference>
<dbReference type="CDD" id="cd00130">
    <property type="entry name" value="PAS"/>
    <property type="match status" value="1"/>
</dbReference>
<evidence type="ECO:0000256" key="6">
    <source>
        <dbReference type="ARBA" id="ARBA00023012"/>
    </source>
</evidence>
<dbReference type="GO" id="GO:0000155">
    <property type="term" value="F:phosphorelay sensor kinase activity"/>
    <property type="evidence" value="ECO:0007669"/>
    <property type="project" value="InterPro"/>
</dbReference>
<feature type="domain" description="Histidine kinase" evidence="10">
    <location>
        <begin position="361"/>
        <end position="580"/>
    </location>
</feature>
<feature type="transmembrane region" description="Helical" evidence="9">
    <location>
        <begin position="194"/>
        <end position="213"/>
    </location>
</feature>
<dbReference type="NCBIfam" id="TIGR00229">
    <property type="entry name" value="sensory_box"/>
    <property type="match status" value="1"/>
</dbReference>
<sequence length="712" mass="76827">MPAVPRSPVSSRQIGRIATGVALFLVPLILAAVFFFVRQEFAQVRDLRETIERTASTRDALAELLVMHIDAETGVRGYVITQNPGFLGPYDDAMRRRGAVFRELAESGDTISDGDLAALERLSLAKLDNAARNIALVHEGRPEVARERIAAGRGKRIMDAIRTEVARLDGAEEARLRSLTAANRGSRGNVERTVLALLAGLALLLIALTVLIGRSIAQRRDALDRAEKFAERQRAMFDGAVDGMMLLDERGRILRMNPSVSRMFGYGPEELIGQHNLALMQAEYSPEESAAWLSTIGAAGKHGAGRRQEFTGLRADGSTFETEIAISAVSGDGGARRYVVAVRDISDRKRAEQLKSEFVSTVSHELRTPLTSIGGSLGLLGAGAVGPLDDKAARLVDIARTNCERLIRLINDILDIEKIESGKMEFDLRRMQVAPLVRRTMAAMNGFAEQHAVTLTATLPPWPQCIKGDPDRLEQLLTNLVSNAIKHSPRGGEVEIFANHHREMVRIEVRDRGPGIPEDFRGRIFGKFAMADASDSRTKGGTGLGLSIAREIARRHGGEVAFEDRAGGGTVFRFDLPFAPADTAPAPAADDDALPRILHVDDDLDTLSVVAAAFAGKAIVVPADTLEDAAALAASGDFRAAIIDIGLDPDNGADLIVPLRRRDRAIPILVFSAQEAPGLAPGADRVLVKGRASVNDLVAATLALLERRRKAA</sequence>
<dbReference type="EC" id="2.7.13.3" evidence="2"/>
<protein>
    <recommendedName>
        <fullName evidence="2">histidine kinase</fullName>
        <ecNumber evidence="2">2.7.13.3</ecNumber>
    </recommendedName>
</protein>
<dbReference type="Gene3D" id="3.30.450.20">
    <property type="entry name" value="PAS domain"/>
    <property type="match status" value="1"/>
</dbReference>
<proteinExistence type="predicted"/>
<dbReference type="PROSITE" id="PS50112">
    <property type="entry name" value="PAS"/>
    <property type="match status" value="1"/>
</dbReference>
<dbReference type="CDD" id="cd19410">
    <property type="entry name" value="HK9-like_sensor"/>
    <property type="match status" value="1"/>
</dbReference>
<accession>A0A3N5CQU3</accession>
<dbReference type="InterPro" id="IPR036097">
    <property type="entry name" value="HisK_dim/P_sf"/>
</dbReference>
<dbReference type="Pfam" id="PF05227">
    <property type="entry name" value="CHASE3"/>
    <property type="match status" value="1"/>
</dbReference>
<dbReference type="InterPro" id="IPR004358">
    <property type="entry name" value="Sig_transdc_His_kin-like_C"/>
</dbReference>
<comment type="catalytic activity">
    <reaction evidence="1">
        <text>ATP + protein L-histidine = ADP + protein N-phospho-L-histidine.</text>
        <dbReference type="EC" id="2.7.13.3"/>
    </reaction>
</comment>
<dbReference type="SMART" id="SM00387">
    <property type="entry name" value="HATPase_c"/>
    <property type="match status" value="1"/>
</dbReference>
<feature type="transmembrane region" description="Helical" evidence="9">
    <location>
        <begin position="14"/>
        <end position="37"/>
    </location>
</feature>
<evidence type="ECO:0000259" key="12">
    <source>
        <dbReference type="PROSITE" id="PS50112"/>
    </source>
</evidence>
<dbReference type="Gene3D" id="1.10.287.130">
    <property type="match status" value="1"/>
</dbReference>
<evidence type="ECO:0000259" key="11">
    <source>
        <dbReference type="PROSITE" id="PS50110"/>
    </source>
</evidence>
<dbReference type="CDD" id="cd00156">
    <property type="entry name" value="REC"/>
    <property type="match status" value="1"/>
</dbReference>
<reference evidence="14 15" key="1">
    <citation type="submission" date="2018-11" db="EMBL/GenBank/DDBJ databases">
        <title>Erythrobacter spongiae sp. nov., isolated from a marine sponge.</title>
        <authorList>
            <person name="Zhuang L."/>
            <person name="Luo L."/>
        </authorList>
    </citation>
    <scope>NUCLEOTIDE SEQUENCE [LARGE SCALE GENOMIC DNA]</scope>
    <source>
        <strain evidence="14 15">HN-E23</strain>
    </source>
</reference>
<dbReference type="PANTHER" id="PTHR43047">
    <property type="entry name" value="TWO-COMPONENT HISTIDINE PROTEIN KINASE"/>
    <property type="match status" value="1"/>
</dbReference>
<keyword evidence="15" id="KW-1185">Reference proteome</keyword>
<keyword evidence="9" id="KW-0812">Transmembrane</keyword>
<evidence type="ECO:0000259" key="13">
    <source>
        <dbReference type="PROSITE" id="PS50113"/>
    </source>
</evidence>
<evidence type="ECO:0000256" key="7">
    <source>
        <dbReference type="ARBA" id="ARBA00023136"/>
    </source>
</evidence>
<dbReference type="SMART" id="SM00086">
    <property type="entry name" value="PAC"/>
    <property type="match status" value="1"/>
</dbReference>
<dbReference type="SMART" id="SM00388">
    <property type="entry name" value="HisKA"/>
    <property type="match status" value="1"/>
</dbReference>
<keyword evidence="6" id="KW-0902">Two-component regulatory system</keyword>
<dbReference type="PRINTS" id="PR00344">
    <property type="entry name" value="BCTRLSENSOR"/>
</dbReference>
<dbReference type="InterPro" id="IPR035965">
    <property type="entry name" value="PAS-like_dom_sf"/>
</dbReference>
<dbReference type="FunFam" id="1.10.287.130:FF:000001">
    <property type="entry name" value="Two-component sensor histidine kinase"/>
    <property type="match status" value="1"/>
</dbReference>
<dbReference type="EMBL" id="RPFZ01000001">
    <property type="protein sequence ID" value="RPF70987.1"/>
    <property type="molecule type" value="Genomic_DNA"/>
</dbReference>
<evidence type="ECO:0000256" key="4">
    <source>
        <dbReference type="ARBA" id="ARBA00022679"/>
    </source>
</evidence>
<dbReference type="InterPro" id="IPR003661">
    <property type="entry name" value="HisK_dim/P_dom"/>
</dbReference>
<dbReference type="SUPFAM" id="SSF47384">
    <property type="entry name" value="Homodimeric domain of signal transducing histidine kinase"/>
    <property type="match status" value="1"/>
</dbReference>
<dbReference type="PROSITE" id="PS50113">
    <property type="entry name" value="PAC"/>
    <property type="match status" value="1"/>
</dbReference>
<dbReference type="AlphaFoldDB" id="A0A3N5CQU3"/>
<dbReference type="InterPro" id="IPR001789">
    <property type="entry name" value="Sig_transdc_resp-reg_receiver"/>
</dbReference>
<dbReference type="InterPro" id="IPR007891">
    <property type="entry name" value="CHASE3"/>
</dbReference>
<name>A0A3N5CQU3_9SPHN</name>
<feature type="domain" description="PAC" evidence="13">
    <location>
        <begin position="306"/>
        <end position="357"/>
    </location>
</feature>
<evidence type="ECO:0000256" key="8">
    <source>
        <dbReference type="PROSITE-ProRule" id="PRU00169"/>
    </source>
</evidence>
<evidence type="ECO:0000256" key="5">
    <source>
        <dbReference type="ARBA" id="ARBA00022777"/>
    </source>
</evidence>
<dbReference type="InterPro" id="IPR001610">
    <property type="entry name" value="PAC"/>
</dbReference>
<dbReference type="Gene3D" id="3.40.50.2300">
    <property type="match status" value="1"/>
</dbReference>
<evidence type="ECO:0000313" key="14">
    <source>
        <dbReference type="EMBL" id="RPF70987.1"/>
    </source>
</evidence>
<dbReference type="PANTHER" id="PTHR43047:SF72">
    <property type="entry name" value="OSMOSENSING HISTIDINE PROTEIN KINASE SLN1"/>
    <property type="match status" value="1"/>
</dbReference>
<gene>
    <name evidence="14" type="ORF">EG799_04655</name>
</gene>
<comment type="caution">
    <text evidence="14">The sequence shown here is derived from an EMBL/GenBank/DDBJ whole genome shotgun (WGS) entry which is preliminary data.</text>
</comment>
<dbReference type="InterPro" id="IPR036890">
    <property type="entry name" value="HATPase_C_sf"/>
</dbReference>
<dbReference type="SUPFAM" id="SSF55785">
    <property type="entry name" value="PYP-like sensor domain (PAS domain)"/>
    <property type="match status" value="1"/>
</dbReference>
<evidence type="ECO:0000256" key="1">
    <source>
        <dbReference type="ARBA" id="ARBA00000085"/>
    </source>
</evidence>
<dbReference type="Proteomes" id="UP000275232">
    <property type="component" value="Unassembled WGS sequence"/>
</dbReference>
<dbReference type="InterPro" id="IPR000700">
    <property type="entry name" value="PAS-assoc_C"/>
</dbReference>
<dbReference type="InterPro" id="IPR003594">
    <property type="entry name" value="HATPase_dom"/>
</dbReference>
<evidence type="ECO:0000259" key="10">
    <source>
        <dbReference type="PROSITE" id="PS50109"/>
    </source>
</evidence>
<evidence type="ECO:0000313" key="15">
    <source>
        <dbReference type="Proteomes" id="UP000275232"/>
    </source>
</evidence>
<feature type="modified residue" description="4-aspartylphosphate" evidence="8">
    <location>
        <position position="644"/>
    </location>
</feature>
<feature type="domain" description="PAS" evidence="12">
    <location>
        <begin position="229"/>
        <end position="288"/>
    </location>
</feature>
<dbReference type="CDD" id="cd00075">
    <property type="entry name" value="HATPase"/>
    <property type="match status" value="1"/>
</dbReference>
<feature type="domain" description="Response regulatory" evidence="11">
    <location>
        <begin position="596"/>
        <end position="712"/>
    </location>
</feature>
<dbReference type="CDD" id="cd00082">
    <property type="entry name" value="HisKA"/>
    <property type="match status" value="1"/>
</dbReference>
<evidence type="ECO:0000256" key="9">
    <source>
        <dbReference type="SAM" id="Phobius"/>
    </source>
</evidence>
<keyword evidence="5" id="KW-0418">Kinase</keyword>
<dbReference type="SMART" id="SM00091">
    <property type="entry name" value="PAS"/>
    <property type="match status" value="1"/>
</dbReference>
<keyword evidence="4" id="KW-0808">Transferase</keyword>
<dbReference type="InterPro" id="IPR011006">
    <property type="entry name" value="CheY-like_superfamily"/>
</dbReference>
<organism evidence="14 15">
    <name type="scientific">Aurantiacibacter spongiae</name>
    <dbReference type="NCBI Taxonomy" id="2488860"/>
    <lineage>
        <taxon>Bacteria</taxon>
        <taxon>Pseudomonadati</taxon>
        <taxon>Pseudomonadota</taxon>
        <taxon>Alphaproteobacteria</taxon>
        <taxon>Sphingomonadales</taxon>
        <taxon>Erythrobacteraceae</taxon>
        <taxon>Aurantiacibacter</taxon>
    </lineage>
</organism>
<evidence type="ECO:0000256" key="3">
    <source>
        <dbReference type="ARBA" id="ARBA00022553"/>
    </source>
</evidence>
<keyword evidence="7 9" id="KW-0472">Membrane</keyword>
<keyword evidence="3 8" id="KW-0597">Phosphoprotein</keyword>
<dbReference type="GO" id="GO:0005886">
    <property type="term" value="C:plasma membrane"/>
    <property type="evidence" value="ECO:0007669"/>
    <property type="project" value="TreeGrafter"/>
</dbReference>
<dbReference type="SUPFAM" id="SSF52172">
    <property type="entry name" value="CheY-like"/>
    <property type="match status" value="1"/>
</dbReference>
<dbReference type="InterPro" id="IPR005467">
    <property type="entry name" value="His_kinase_dom"/>
</dbReference>
<evidence type="ECO:0000256" key="2">
    <source>
        <dbReference type="ARBA" id="ARBA00012438"/>
    </source>
</evidence>